<keyword evidence="7 8" id="KW-0924">Ammonia transport</keyword>
<feature type="transmembrane region" description="Helical" evidence="8">
    <location>
        <begin position="59"/>
        <end position="80"/>
    </location>
</feature>
<name>A0ABR5SD42_9BACT</name>
<keyword evidence="5 8" id="KW-1133">Transmembrane helix</keyword>
<gene>
    <name evidence="11" type="ORF">ASN18_2409</name>
</gene>
<dbReference type="SUPFAM" id="SSF111352">
    <property type="entry name" value="Ammonium transporter"/>
    <property type="match status" value="1"/>
</dbReference>
<feature type="transmembrane region" description="Helical" evidence="8">
    <location>
        <begin position="304"/>
        <end position="323"/>
    </location>
</feature>
<evidence type="ECO:0000313" key="11">
    <source>
        <dbReference type="EMBL" id="KWT82653.1"/>
    </source>
</evidence>
<evidence type="ECO:0000256" key="8">
    <source>
        <dbReference type="RuleBase" id="RU362002"/>
    </source>
</evidence>
<dbReference type="InterPro" id="IPR029020">
    <property type="entry name" value="Ammonium/urea_transptr"/>
</dbReference>
<feature type="transmembrane region" description="Helical" evidence="8">
    <location>
        <begin position="248"/>
        <end position="270"/>
    </location>
</feature>
<feature type="transmembrane region" description="Helical" evidence="8">
    <location>
        <begin position="335"/>
        <end position="354"/>
    </location>
</feature>
<keyword evidence="9" id="KW-0732">Signal</keyword>
<evidence type="ECO:0000256" key="3">
    <source>
        <dbReference type="ARBA" id="ARBA00022448"/>
    </source>
</evidence>
<evidence type="ECO:0000256" key="4">
    <source>
        <dbReference type="ARBA" id="ARBA00022692"/>
    </source>
</evidence>
<comment type="subcellular location">
    <subcellularLocation>
        <location evidence="8">Cell membrane</location>
        <topology evidence="8">Multi-pass membrane protein</topology>
    </subcellularLocation>
    <subcellularLocation>
        <location evidence="1">Membrane</location>
        <topology evidence="1">Multi-pass membrane protein</topology>
    </subcellularLocation>
</comment>
<dbReference type="Gene3D" id="1.10.3430.10">
    <property type="entry name" value="Ammonium transporter AmtB like domains"/>
    <property type="match status" value="1"/>
</dbReference>
<sequence length="426" mass="44094">MFKIVFTLISLLLMPLAAEAAGSVDSGDTAWILASTALVMLIVPGIGLFYGGMVRRKNILGTMIQSFAILSIVSVVWVMWGYTLAFGPDIGGVIGSVEWFGLNGIDGEAARRAPSVPHLIFVMYQGMFAAITPVIMAGALAERIRFSALLGFTVLWVTVVYAPVCHWMWGGGIFGEIMGALDFGGGVVVHISAAVSAAAALKIIGKRRGYGVSAMPPNNLPMTLFGAGLMWFGWFGFTAGNAGASGGVAAAALVSTNTAAAAAAMAWLFIEWRHLGRPTALGIVSGAVTGLVAISPAAGYVTPVVSIIIGAAAGLLCYAAVALKQRLGVDDSLDVIGIHGVGGTWGTLAAGLFASQAINPLGANGVFYGNPPLLAIQVIAVTGVYVFVFAASFVIFKVIDMTIGLRVDEEMEYTGLDKSQHGESVV</sequence>
<accession>A0ABR5SD42</accession>
<feature type="transmembrane region" description="Helical" evidence="8">
    <location>
        <begin position="222"/>
        <end position="242"/>
    </location>
</feature>
<feature type="transmembrane region" description="Helical" evidence="8">
    <location>
        <begin position="181"/>
        <end position="201"/>
    </location>
</feature>
<organism evidence="11 12">
    <name type="scientific">Candidatus Magnetominusculus xianensis</name>
    <dbReference type="NCBI Taxonomy" id="1748249"/>
    <lineage>
        <taxon>Bacteria</taxon>
        <taxon>Pseudomonadati</taxon>
        <taxon>Nitrospirota</taxon>
        <taxon>Nitrospiria</taxon>
        <taxon>Nitrospirales</taxon>
        <taxon>Nitrospiraceae</taxon>
        <taxon>Candidatus Magnetominusculus</taxon>
    </lineage>
</organism>
<dbReference type="Pfam" id="PF00909">
    <property type="entry name" value="Ammonium_transp"/>
    <property type="match status" value="1"/>
</dbReference>
<dbReference type="PANTHER" id="PTHR43029:SF10">
    <property type="entry name" value="AMMONIUM TRANSPORTER MEP2"/>
    <property type="match status" value="1"/>
</dbReference>
<dbReference type="InterPro" id="IPR024041">
    <property type="entry name" value="NH4_transpt_AmtB-like_dom"/>
</dbReference>
<evidence type="ECO:0000256" key="2">
    <source>
        <dbReference type="ARBA" id="ARBA00005887"/>
    </source>
</evidence>
<dbReference type="RefSeq" id="WP_085053010.1">
    <property type="nucleotide sequence ID" value="NZ_LNQR01000084.1"/>
</dbReference>
<feature type="transmembrane region" description="Helical" evidence="8">
    <location>
        <begin position="279"/>
        <end position="298"/>
    </location>
</feature>
<keyword evidence="12" id="KW-1185">Reference proteome</keyword>
<keyword evidence="4 8" id="KW-0812">Transmembrane</keyword>
<reference evidence="11 12" key="1">
    <citation type="submission" date="2015-11" db="EMBL/GenBank/DDBJ databases">
        <authorList>
            <person name="Lin W."/>
        </authorList>
    </citation>
    <scope>NUCLEOTIDE SEQUENCE [LARGE SCALE GENOMIC DNA]</scope>
    <source>
        <strain evidence="11 12">HCH-1</strain>
    </source>
</reference>
<evidence type="ECO:0000259" key="10">
    <source>
        <dbReference type="Pfam" id="PF00909"/>
    </source>
</evidence>
<evidence type="ECO:0000313" key="12">
    <source>
        <dbReference type="Proteomes" id="UP000060487"/>
    </source>
</evidence>
<feature type="transmembrane region" description="Helical" evidence="8">
    <location>
        <begin position="148"/>
        <end position="169"/>
    </location>
</feature>
<dbReference type="Proteomes" id="UP000060487">
    <property type="component" value="Unassembled WGS sequence"/>
</dbReference>
<dbReference type="InterPro" id="IPR001905">
    <property type="entry name" value="Ammonium_transpt"/>
</dbReference>
<feature type="transmembrane region" description="Helical" evidence="8">
    <location>
        <begin position="119"/>
        <end position="141"/>
    </location>
</feature>
<protein>
    <recommendedName>
        <fullName evidence="8">Ammonium transporter</fullName>
    </recommendedName>
</protein>
<dbReference type="NCBIfam" id="TIGR00836">
    <property type="entry name" value="amt"/>
    <property type="match status" value="1"/>
</dbReference>
<comment type="caution">
    <text evidence="11">The sequence shown here is derived from an EMBL/GenBank/DDBJ whole genome shotgun (WGS) entry which is preliminary data.</text>
</comment>
<dbReference type="EMBL" id="LNQR01000084">
    <property type="protein sequence ID" value="KWT82653.1"/>
    <property type="molecule type" value="Genomic_DNA"/>
</dbReference>
<evidence type="ECO:0000256" key="5">
    <source>
        <dbReference type="ARBA" id="ARBA00022989"/>
    </source>
</evidence>
<keyword evidence="6 8" id="KW-0472">Membrane</keyword>
<evidence type="ECO:0000256" key="7">
    <source>
        <dbReference type="ARBA" id="ARBA00023177"/>
    </source>
</evidence>
<proteinExistence type="inferred from homology"/>
<evidence type="ECO:0000256" key="6">
    <source>
        <dbReference type="ARBA" id="ARBA00023136"/>
    </source>
</evidence>
<feature type="transmembrane region" description="Helical" evidence="8">
    <location>
        <begin position="374"/>
        <end position="396"/>
    </location>
</feature>
<feature type="signal peptide" evidence="9">
    <location>
        <begin position="1"/>
        <end position="20"/>
    </location>
</feature>
<keyword evidence="3 8" id="KW-0813">Transport</keyword>
<feature type="chain" id="PRO_5045635233" description="Ammonium transporter" evidence="9">
    <location>
        <begin position="21"/>
        <end position="426"/>
    </location>
</feature>
<dbReference type="PANTHER" id="PTHR43029">
    <property type="entry name" value="AMMONIUM TRANSPORTER MEP2"/>
    <property type="match status" value="1"/>
</dbReference>
<comment type="similarity">
    <text evidence="2 8">Belongs to the ammonia transporter channel (TC 1.A.11.2) family.</text>
</comment>
<evidence type="ECO:0000256" key="9">
    <source>
        <dbReference type="SAM" id="SignalP"/>
    </source>
</evidence>
<evidence type="ECO:0000256" key="1">
    <source>
        <dbReference type="ARBA" id="ARBA00004141"/>
    </source>
</evidence>
<feature type="domain" description="Ammonium transporter AmtB-like" evidence="10">
    <location>
        <begin position="30"/>
        <end position="424"/>
    </location>
</feature>
<feature type="transmembrane region" description="Helical" evidence="8">
    <location>
        <begin position="30"/>
        <end position="52"/>
    </location>
</feature>